<sequence length="81" mass="9643">MNEFDAIATVELLKNETTELRKPRYRRSRLDRYKAELISLKTGGATNAEIQRWLRKKHIKVDHRTVGRWIEKHVNGKVRSE</sequence>
<organism evidence="1 2">
    <name type="scientific">Photobacterium iliopiscarium</name>
    <dbReference type="NCBI Taxonomy" id="56192"/>
    <lineage>
        <taxon>Bacteria</taxon>
        <taxon>Pseudomonadati</taxon>
        <taxon>Pseudomonadota</taxon>
        <taxon>Gammaproteobacteria</taxon>
        <taxon>Vibrionales</taxon>
        <taxon>Vibrionaceae</taxon>
        <taxon>Photobacterium</taxon>
    </lineage>
</organism>
<protein>
    <recommendedName>
        <fullName evidence="3">Helix-turn-helix domain-containing protein</fullName>
    </recommendedName>
</protein>
<evidence type="ECO:0000313" key="1">
    <source>
        <dbReference type="EMBL" id="PSW90490.1"/>
    </source>
</evidence>
<dbReference type="Proteomes" id="UP000241190">
    <property type="component" value="Unassembled WGS sequence"/>
</dbReference>
<reference evidence="1 2" key="1">
    <citation type="submission" date="2018-03" db="EMBL/GenBank/DDBJ databases">
        <title>Whole genome sequencing of Histamine producing bacteria.</title>
        <authorList>
            <person name="Butler K."/>
        </authorList>
    </citation>
    <scope>NUCLEOTIDE SEQUENCE [LARGE SCALE GENOMIC DNA]</scope>
    <source>
        <strain evidence="1 2">ATCC 51761</strain>
    </source>
</reference>
<gene>
    <name evidence="1" type="ORF">C9J52_19740</name>
</gene>
<accession>A0ABX5GMC3</accession>
<proteinExistence type="predicted"/>
<name>A0ABX5GMC3_9GAMM</name>
<dbReference type="EMBL" id="PYOP01000058">
    <property type="protein sequence ID" value="PSW90490.1"/>
    <property type="molecule type" value="Genomic_DNA"/>
</dbReference>
<evidence type="ECO:0000313" key="2">
    <source>
        <dbReference type="Proteomes" id="UP000241190"/>
    </source>
</evidence>
<evidence type="ECO:0008006" key="3">
    <source>
        <dbReference type="Google" id="ProtNLM"/>
    </source>
</evidence>
<comment type="caution">
    <text evidence="1">The sequence shown here is derived from an EMBL/GenBank/DDBJ whole genome shotgun (WGS) entry which is preliminary data.</text>
</comment>
<keyword evidence="2" id="KW-1185">Reference proteome</keyword>